<sequence length="288" mass="30731">MDHPVTLDALLASLRNRLQEAGVEAAGLEARLLLGMATGLSTAQLIARGGDAPGPTQAAAAEALCRRRLQGEPIAHILGRRGFWTLDLGVSPACLIPRPETEVLVEAALGVIDAAPEEHPRVLDAGTGSGAIILALKAERPAIDGFASDTSLDALTRARANARELDLDVRFFAGAWLQPLAPAARFDLIVSNPPYIAADDPHLQRGDLRFEPRDALVAAQTGLADLHELIATAPDHLTDDGWLLLEHGFDQDAAVRARLETGPWTDITTWPDTAGHPRVTGARLRARR</sequence>
<dbReference type="STRING" id="252474.B1A74_06570"/>
<evidence type="ECO:0000256" key="2">
    <source>
        <dbReference type="ARBA" id="ARBA00022679"/>
    </source>
</evidence>
<proteinExistence type="inferred from homology"/>
<comment type="caution">
    <text evidence="9">The sequence shown here is derived from an EMBL/GenBank/DDBJ whole genome shotgun (WGS) entry which is preliminary data.</text>
</comment>
<feature type="binding site" evidence="5">
    <location>
        <position position="192"/>
    </location>
    <ligand>
        <name>S-adenosyl-L-methionine</name>
        <dbReference type="ChEBI" id="CHEBI:59789"/>
    </ligand>
</feature>
<feature type="region of interest" description="Disordered" evidence="6">
    <location>
        <begin position="268"/>
        <end position="288"/>
    </location>
</feature>
<dbReference type="GO" id="GO:0003676">
    <property type="term" value="F:nucleic acid binding"/>
    <property type="evidence" value="ECO:0007669"/>
    <property type="project" value="InterPro"/>
</dbReference>
<dbReference type="CDD" id="cd02440">
    <property type="entry name" value="AdoMet_MTases"/>
    <property type="match status" value="1"/>
</dbReference>
<dbReference type="Gene3D" id="1.10.8.10">
    <property type="entry name" value="DNA helicase RuvA subunit, C-terminal domain"/>
    <property type="match status" value="1"/>
</dbReference>
<keyword evidence="1 5" id="KW-0489">Methyltransferase</keyword>
<dbReference type="NCBIfam" id="TIGR03534">
    <property type="entry name" value="RF_mod_PrmC"/>
    <property type="match status" value="1"/>
</dbReference>
<evidence type="ECO:0000313" key="10">
    <source>
        <dbReference type="Proteomes" id="UP000189177"/>
    </source>
</evidence>
<dbReference type="InterPro" id="IPR007848">
    <property type="entry name" value="Small_mtfrase_dom"/>
</dbReference>
<keyword evidence="2 5" id="KW-0808">Transferase</keyword>
<dbReference type="Proteomes" id="UP000189177">
    <property type="component" value="Unassembled WGS sequence"/>
</dbReference>
<dbReference type="InterPro" id="IPR029063">
    <property type="entry name" value="SAM-dependent_MTases_sf"/>
</dbReference>
<dbReference type="Pfam" id="PF17827">
    <property type="entry name" value="PrmC_N"/>
    <property type="match status" value="1"/>
</dbReference>
<feature type="domain" description="Release factor glutamine methyltransferase N-terminal" evidence="8">
    <location>
        <begin position="10"/>
        <end position="79"/>
    </location>
</feature>
<feature type="binding site" evidence="5">
    <location>
        <position position="176"/>
    </location>
    <ligand>
        <name>S-adenosyl-L-methionine</name>
        <dbReference type="ChEBI" id="CHEBI:59789"/>
    </ligand>
</feature>
<protein>
    <recommendedName>
        <fullName evidence="5">Release factor glutamine methyltransferase</fullName>
        <shortName evidence="5">RF MTase</shortName>
        <ecNumber evidence="5">2.1.1.297</ecNumber>
    </recommendedName>
    <alternativeName>
        <fullName evidence="5">N5-glutamine methyltransferase PrmC</fullName>
    </alternativeName>
    <alternativeName>
        <fullName evidence="5">Protein-(glutamine-N5) MTase PrmC</fullName>
    </alternativeName>
    <alternativeName>
        <fullName evidence="5">Protein-glutamine N-methyltransferase PrmC</fullName>
    </alternativeName>
</protein>
<dbReference type="NCBIfam" id="TIGR00536">
    <property type="entry name" value="hemK_fam"/>
    <property type="match status" value="1"/>
</dbReference>
<dbReference type="EC" id="2.1.1.297" evidence="5"/>
<dbReference type="InterPro" id="IPR019874">
    <property type="entry name" value="RF_methyltr_PrmC"/>
</dbReference>
<evidence type="ECO:0000313" key="9">
    <source>
        <dbReference type="EMBL" id="OOC10296.1"/>
    </source>
</evidence>
<feature type="binding site" evidence="5">
    <location>
        <position position="149"/>
    </location>
    <ligand>
        <name>S-adenosyl-L-methionine</name>
        <dbReference type="ChEBI" id="CHEBI:59789"/>
    </ligand>
</feature>
<dbReference type="EMBL" id="MUZR01000018">
    <property type="protein sequence ID" value="OOC10296.1"/>
    <property type="molecule type" value="Genomic_DNA"/>
</dbReference>
<dbReference type="OrthoDB" id="9800643at2"/>
<comment type="catalytic activity">
    <reaction evidence="4 5">
        <text>L-glutaminyl-[peptide chain release factor] + S-adenosyl-L-methionine = N(5)-methyl-L-glutaminyl-[peptide chain release factor] + S-adenosyl-L-homocysteine + H(+)</text>
        <dbReference type="Rhea" id="RHEA:42896"/>
        <dbReference type="Rhea" id="RHEA-COMP:10271"/>
        <dbReference type="Rhea" id="RHEA-COMP:10272"/>
        <dbReference type="ChEBI" id="CHEBI:15378"/>
        <dbReference type="ChEBI" id="CHEBI:30011"/>
        <dbReference type="ChEBI" id="CHEBI:57856"/>
        <dbReference type="ChEBI" id="CHEBI:59789"/>
        <dbReference type="ChEBI" id="CHEBI:61891"/>
        <dbReference type="EC" id="2.1.1.297"/>
    </reaction>
</comment>
<dbReference type="SUPFAM" id="SSF53335">
    <property type="entry name" value="S-adenosyl-L-methionine-dependent methyltransferases"/>
    <property type="match status" value="1"/>
</dbReference>
<dbReference type="Pfam" id="PF05175">
    <property type="entry name" value="MTS"/>
    <property type="match status" value="1"/>
</dbReference>
<evidence type="ECO:0000256" key="6">
    <source>
        <dbReference type="SAM" id="MobiDB-lite"/>
    </source>
</evidence>
<dbReference type="RefSeq" id="WP_077244141.1">
    <property type="nucleotide sequence ID" value="NZ_MUZR01000018.1"/>
</dbReference>
<evidence type="ECO:0000259" key="8">
    <source>
        <dbReference type="Pfam" id="PF17827"/>
    </source>
</evidence>
<dbReference type="FunFam" id="3.40.50.150:FF:000053">
    <property type="entry name" value="Release factor glutamine methyltransferase"/>
    <property type="match status" value="1"/>
</dbReference>
<dbReference type="AlphaFoldDB" id="A0A1V2ZYY9"/>
<dbReference type="GO" id="GO:0032259">
    <property type="term" value="P:methylation"/>
    <property type="evidence" value="ECO:0007669"/>
    <property type="project" value="UniProtKB-KW"/>
</dbReference>
<keyword evidence="10" id="KW-1185">Reference proteome</keyword>
<evidence type="ECO:0000256" key="5">
    <source>
        <dbReference type="HAMAP-Rule" id="MF_02126"/>
    </source>
</evidence>
<accession>A0A1V2ZYY9</accession>
<evidence type="ECO:0000256" key="3">
    <source>
        <dbReference type="ARBA" id="ARBA00022691"/>
    </source>
</evidence>
<dbReference type="InterPro" id="IPR004556">
    <property type="entry name" value="HemK-like"/>
</dbReference>
<feature type="binding site" evidence="5">
    <location>
        <begin position="126"/>
        <end position="130"/>
    </location>
    <ligand>
        <name>S-adenosyl-L-methionine</name>
        <dbReference type="ChEBI" id="CHEBI:59789"/>
    </ligand>
</feature>
<dbReference type="InterPro" id="IPR040758">
    <property type="entry name" value="PrmC_N"/>
</dbReference>
<dbReference type="GO" id="GO:0102559">
    <property type="term" value="F:peptide chain release factor N(5)-glutamine methyltransferase activity"/>
    <property type="evidence" value="ECO:0007669"/>
    <property type="project" value="UniProtKB-EC"/>
</dbReference>
<feature type="domain" description="Methyltransferase small" evidence="7">
    <location>
        <begin position="118"/>
        <end position="198"/>
    </location>
</feature>
<gene>
    <name evidence="5" type="primary">prmC</name>
    <name evidence="9" type="ORF">B1A74_06570</name>
</gene>
<comment type="similarity">
    <text evidence="5">Belongs to the protein N5-glutamine methyltransferase family. PrmC subfamily.</text>
</comment>
<dbReference type="PROSITE" id="PS00092">
    <property type="entry name" value="N6_MTASE"/>
    <property type="match status" value="1"/>
</dbReference>
<dbReference type="PANTHER" id="PTHR18895:SF74">
    <property type="entry name" value="MTRF1L RELEASE FACTOR GLUTAMINE METHYLTRANSFERASE"/>
    <property type="match status" value="1"/>
</dbReference>
<reference evidence="9 10" key="1">
    <citation type="submission" date="2017-02" db="EMBL/GenBank/DDBJ databases">
        <title>Genomic diversity within the haloalkaliphilic genus Thioalkalivibrio.</title>
        <authorList>
            <person name="Ahn A.-C."/>
            <person name="Meier-Kolthoff J."/>
            <person name="Overmars L."/>
            <person name="Richter M."/>
            <person name="Woyke T."/>
            <person name="Sorokin D.Y."/>
            <person name="Muyzer G."/>
        </authorList>
    </citation>
    <scope>NUCLEOTIDE SEQUENCE [LARGE SCALE GENOMIC DNA]</scope>
    <source>
        <strain evidence="9 10">HL17</strain>
    </source>
</reference>
<dbReference type="PANTHER" id="PTHR18895">
    <property type="entry name" value="HEMK METHYLTRANSFERASE"/>
    <property type="match status" value="1"/>
</dbReference>
<comment type="function">
    <text evidence="5">Methylates the class 1 translation termination release factors RF1/PrfA and RF2/PrfB on the glutamine residue of the universally conserved GGQ motif.</text>
</comment>
<dbReference type="HAMAP" id="MF_02126">
    <property type="entry name" value="RF_methyltr_PrmC"/>
    <property type="match status" value="1"/>
</dbReference>
<keyword evidence="3 5" id="KW-0949">S-adenosyl-L-methionine</keyword>
<dbReference type="InterPro" id="IPR050320">
    <property type="entry name" value="N5-glutamine_MTase"/>
</dbReference>
<dbReference type="Gene3D" id="3.40.50.150">
    <property type="entry name" value="Vaccinia Virus protein VP39"/>
    <property type="match status" value="1"/>
</dbReference>
<organism evidence="9 10">
    <name type="scientific">Thioalkalivibrio halophilus</name>
    <dbReference type="NCBI Taxonomy" id="252474"/>
    <lineage>
        <taxon>Bacteria</taxon>
        <taxon>Pseudomonadati</taxon>
        <taxon>Pseudomonadota</taxon>
        <taxon>Gammaproteobacteria</taxon>
        <taxon>Chromatiales</taxon>
        <taxon>Ectothiorhodospiraceae</taxon>
        <taxon>Thioalkalivibrio</taxon>
    </lineage>
</organism>
<feature type="binding site" evidence="5">
    <location>
        <begin position="192"/>
        <end position="195"/>
    </location>
    <ligand>
        <name>substrate</name>
    </ligand>
</feature>
<evidence type="ECO:0000259" key="7">
    <source>
        <dbReference type="Pfam" id="PF05175"/>
    </source>
</evidence>
<evidence type="ECO:0000256" key="4">
    <source>
        <dbReference type="ARBA" id="ARBA00048391"/>
    </source>
</evidence>
<name>A0A1V2ZYY9_9GAMM</name>
<dbReference type="InterPro" id="IPR002052">
    <property type="entry name" value="DNA_methylase_N6_adenine_CS"/>
</dbReference>
<evidence type="ECO:0000256" key="1">
    <source>
        <dbReference type="ARBA" id="ARBA00022603"/>
    </source>
</evidence>